<dbReference type="Gene3D" id="3.40.190.150">
    <property type="entry name" value="Bordetella uptake gene, domain 1"/>
    <property type="match status" value="1"/>
</dbReference>
<feature type="signal peptide" evidence="2">
    <location>
        <begin position="1"/>
        <end position="26"/>
    </location>
</feature>
<dbReference type="InterPro" id="IPR005064">
    <property type="entry name" value="BUG"/>
</dbReference>
<dbReference type="OrthoDB" id="8841839at2"/>
<accession>A0A261R3K2</accession>
<sequence length="328" mass="35125">MKHARRFACAAALAAMTMQFASPAAADYPDRPITLVVPFEVGGPTDILGRIIADTLGKKLGQTVIVENKGGAGGAIGSQLIANSKPDGYTIGLATISTHVVNPSCNKRLPYDPIKSFTPVALVGNMPNILVVRQGFPADNFNDFRKVLRDGSEKYNLGTAGPCSFGHVMLEHLNEQLGTKIVHVPYRGSGPASTDLLAGSLDMMMDIYPLFAAHFASGKLKPLAVAWPSRLPALPNTPTFAELGLPDMSTTSWYGVVAPAGLPADRLQLLSARLEESLKDPRLLQRFADAYIFPAPPQSPDQFKAFLAEQLKKESAFIDARHMGQNGG</sequence>
<dbReference type="Pfam" id="PF03401">
    <property type="entry name" value="TctC"/>
    <property type="match status" value="1"/>
</dbReference>
<dbReference type="Gene3D" id="3.40.190.10">
    <property type="entry name" value="Periplasmic binding protein-like II"/>
    <property type="match status" value="1"/>
</dbReference>
<feature type="chain" id="PRO_5012447153" description="ABC transporter substrate-binding protein" evidence="2">
    <location>
        <begin position="27"/>
        <end position="328"/>
    </location>
</feature>
<dbReference type="RefSeq" id="WP_094847585.1">
    <property type="nucleotide sequence ID" value="NZ_NEVJ01000003.1"/>
</dbReference>
<dbReference type="SUPFAM" id="SSF53850">
    <property type="entry name" value="Periplasmic binding protein-like II"/>
    <property type="match status" value="1"/>
</dbReference>
<comment type="caution">
    <text evidence="3">The sequence shown here is derived from an EMBL/GenBank/DDBJ whole genome shotgun (WGS) entry which is preliminary data.</text>
</comment>
<dbReference type="InterPro" id="IPR042100">
    <property type="entry name" value="Bug_dom1"/>
</dbReference>
<keyword evidence="4" id="KW-1185">Reference proteome</keyword>
<protein>
    <recommendedName>
        <fullName evidence="5">ABC transporter substrate-binding protein</fullName>
    </recommendedName>
</protein>
<reference evidence="3" key="1">
    <citation type="submission" date="2017-05" db="EMBL/GenBank/DDBJ databases">
        <title>Complete and WGS of Bordetella genogroups.</title>
        <authorList>
            <person name="Spilker T."/>
            <person name="Lipuma J."/>
        </authorList>
    </citation>
    <scope>NUCLEOTIDE SEQUENCE</scope>
    <source>
        <strain evidence="3">AU21707</strain>
    </source>
</reference>
<evidence type="ECO:0000256" key="2">
    <source>
        <dbReference type="SAM" id="SignalP"/>
    </source>
</evidence>
<dbReference type="EMBL" id="NEVJ01000003">
    <property type="protein sequence ID" value="OZI18903.1"/>
    <property type="molecule type" value="Genomic_DNA"/>
</dbReference>
<dbReference type="Proteomes" id="UP000216857">
    <property type="component" value="Unassembled WGS sequence"/>
</dbReference>
<organism evidence="3 4">
    <name type="scientific">Bordetella genomosp. 9</name>
    <dbReference type="NCBI Taxonomy" id="1416803"/>
    <lineage>
        <taxon>Bacteria</taxon>
        <taxon>Pseudomonadati</taxon>
        <taxon>Pseudomonadota</taxon>
        <taxon>Betaproteobacteria</taxon>
        <taxon>Burkholderiales</taxon>
        <taxon>Alcaligenaceae</taxon>
        <taxon>Bordetella</taxon>
    </lineage>
</organism>
<dbReference type="AlphaFoldDB" id="A0A261R3K2"/>
<dbReference type="PIRSF" id="PIRSF017082">
    <property type="entry name" value="YflP"/>
    <property type="match status" value="1"/>
</dbReference>
<dbReference type="CDD" id="cd13577">
    <property type="entry name" value="PBP2_BugE_Glu"/>
    <property type="match status" value="1"/>
</dbReference>
<comment type="similarity">
    <text evidence="1">Belongs to the UPF0065 (bug) family.</text>
</comment>
<evidence type="ECO:0008006" key="5">
    <source>
        <dbReference type="Google" id="ProtNLM"/>
    </source>
</evidence>
<keyword evidence="2" id="KW-0732">Signal</keyword>
<dbReference type="PANTHER" id="PTHR42928:SF5">
    <property type="entry name" value="BLR1237 PROTEIN"/>
    <property type="match status" value="1"/>
</dbReference>
<proteinExistence type="inferred from homology"/>
<dbReference type="PANTHER" id="PTHR42928">
    <property type="entry name" value="TRICARBOXYLATE-BINDING PROTEIN"/>
    <property type="match status" value="1"/>
</dbReference>
<evidence type="ECO:0000313" key="3">
    <source>
        <dbReference type="EMBL" id="OZI18903.1"/>
    </source>
</evidence>
<gene>
    <name evidence="3" type="ORF">CAL26_14585</name>
</gene>
<name>A0A261R3K2_9BORD</name>
<evidence type="ECO:0000256" key="1">
    <source>
        <dbReference type="ARBA" id="ARBA00006987"/>
    </source>
</evidence>
<evidence type="ECO:0000313" key="4">
    <source>
        <dbReference type="Proteomes" id="UP000216857"/>
    </source>
</evidence>